<name>A0ABW5XQF5_9SPHI</name>
<comment type="caution">
    <text evidence="2">The sequence shown here is derived from an EMBL/GenBank/DDBJ whole genome shotgun (WGS) entry which is preliminary data.</text>
</comment>
<feature type="chain" id="PRO_5047463278" description="T9SS C-terminal target domain-containing protein" evidence="1">
    <location>
        <begin position="19"/>
        <end position="495"/>
    </location>
</feature>
<dbReference type="Proteomes" id="UP001597601">
    <property type="component" value="Unassembled WGS sequence"/>
</dbReference>
<dbReference type="PANTHER" id="PTHR41339:SF1">
    <property type="entry name" value="SECRETED PROTEIN"/>
    <property type="match status" value="1"/>
</dbReference>
<dbReference type="EMBL" id="JBHUON010000012">
    <property type="protein sequence ID" value="MFD2865279.1"/>
    <property type="molecule type" value="Genomic_DNA"/>
</dbReference>
<evidence type="ECO:0008006" key="4">
    <source>
        <dbReference type="Google" id="ProtNLM"/>
    </source>
</evidence>
<keyword evidence="3" id="KW-1185">Reference proteome</keyword>
<dbReference type="PROSITE" id="PS51257">
    <property type="entry name" value="PROKAR_LIPOPROTEIN"/>
    <property type="match status" value="1"/>
</dbReference>
<protein>
    <recommendedName>
        <fullName evidence="4">T9SS C-terminal target domain-containing protein</fullName>
    </recommendedName>
</protein>
<gene>
    <name evidence="2" type="ORF">ACFSYC_11330</name>
</gene>
<evidence type="ECO:0000313" key="3">
    <source>
        <dbReference type="Proteomes" id="UP001597601"/>
    </source>
</evidence>
<organism evidence="2 3">
    <name type="scientific">Mucilaginibacter antarcticus</name>
    <dbReference type="NCBI Taxonomy" id="1855725"/>
    <lineage>
        <taxon>Bacteria</taxon>
        <taxon>Pseudomonadati</taxon>
        <taxon>Bacteroidota</taxon>
        <taxon>Sphingobacteriia</taxon>
        <taxon>Sphingobacteriales</taxon>
        <taxon>Sphingobacteriaceae</taxon>
        <taxon>Mucilaginibacter</taxon>
    </lineage>
</organism>
<keyword evidence="1" id="KW-0732">Signal</keyword>
<accession>A0ABW5XQF5</accession>
<evidence type="ECO:0000256" key="1">
    <source>
        <dbReference type="SAM" id="SignalP"/>
    </source>
</evidence>
<reference evidence="3" key="1">
    <citation type="journal article" date="2019" name="Int. J. Syst. Evol. Microbiol.">
        <title>The Global Catalogue of Microorganisms (GCM) 10K type strain sequencing project: providing services to taxonomists for standard genome sequencing and annotation.</title>
        <authorList>
            <consortium name="The Broad Institute Genomics Platform"/>
            <consortium name="The Broad Institute Genome Sequencing Center for Infectious Disease"/>
            <person name="Wu L."/>
            <person name="Ma J."/>
        </authorList>
    </citation>
    <scope>NUCLEOTIDE SEQUENCE [LARGE SCALE GENOMIC DNA]</scope>
    <source>
        <strain evidence="3">KCTC 52232</strain>
    </source>
</reference>
<feature type="signal peptide" evidence="1">
    <location>
        <begin position="1"/>
        <end position="18"/>
    </location>
</feature>
<sequence length="495" mass="51615">MKKRSLILMLAASLFVTACSKNNDPINDGPDVVVPSNTVEVSGDISANTTWSASKMYLIKGFVYVTNGATLTIEPGTIIKGDKASKGTLVITRGAKINAAGTAAKPIVFTSNVATGGRGAGDWGGLILLGKAPINFANGVNNIEGGLTPTGGGDPVKYIQYGGTDANDNSGTLTYVRVEYAGIPFSPDNEINGITLGGVGAGTTIDYVEVYRSGDDAFEFFGGTVNAKHLLAIGTTDDDFDTDNGYSGNIQFGLAQRAQVVADFSGSNGFESDNDATGSNNQPQTRAVFSNMTIVGPLFAATATAPGGSLSNINANYQHAAQIRRNSSISIANSVFANYFEGIYIDESTVATAGATTKNYTDGNLVFIDNIIYNCNAKGTEVKGNNVTSKAIFEASMRLNNTFDATKTVGDLLTDALKYGTDFKATGNALLGTPNFTAKAGTAAAAGAKFDNAKLKNAFFEVVAYKGAFGTTDWSTGWAKYDPQTLPYTTPGQVL</sequence>
<dbReference type="PANTHER" id="PTHR41339">
    <property type="entry name" value="LIPL48"/>
    <property type="match status" value="1"/>
</dbReference>
<evidence type="ECO:0000313" key="2">
    <source>
        <dbReference type="EMBL" id="MFD2865279.1"/>
    </source>
</evidence>
<dbReference type="RefSeq" id="WP_377127326.1">
    <property type="nucleotide sequence ID" value="NZ_JBHUON010000012.1"/>
</dbReference>
<proteinExistence type="predicted"/>